<evidence type="ECO:0008006" key="4">
    <source>
        <dbReference type="Google" id="ProtNLM"/>
    </source>
</evidence>
<protein>
    <recommendedName>
        <fullName evidence="4">DUF4283 domain-containing protein</fullName>
    </recommendedName>
</protein>
<organism evidence="2 3">
    <name type="scientific">Rhododendron simsii</name>
    <name type="common">Sims's rhododendron</name>
    <dbReference type="NCBI Taxonomy" id="118357"/>
    <lineage>
        <taxon>Eukaryota</taxon>
        <taxon>Viridiplantae</taxon>
        <taxon>Streptophyta</taxon>
        <taxon>Embryophyta</taxon>
        <taxon>Tracheophyta</taxon>
        <taxon>Spermatophyta</taxon>
        <taxon>Magnoliopsida</taxon>
        <taxon>eudicotyledons</taxon>
        <taxon>Gunneridae</taxon>
        <taxon>Pentapetalae</taxon>
        <taxon>asterids</taxon>
        <taxon>Ericales</taxon>
        <taxon>Ericaceae</taxon>
        <taxon>Ericoideae</taxon>
        <taxon>Rhodoreae</taxon>
        <taxon>Rhododendron</taxon>
    </lineage>
</organism>
<feature type="region of interest" description="Disordered" evidence="1">
    <location>
        <begin position="95"/>
        <end position="154"/>
    </location>
</feature>
<reference evidence="2" key="1">
    <citation type="submission" date="2019-11" db="EMBL/GenBank/DDBJ databases">
        <authorList>
            <person name="Liu Y."/>
            <person name="Hou J."/>
            <person name="Li T.-Q."/>
            <person name="Guan C.-H."/>
            <person name="Wu X."/>
            <person name="Wu H.-Z."/>
            <person name="Ling F."/>
            <person name="Zhang R."/>
            <person name="Shi X.-G."/>
            <person name="Ren J.-P."/>
            <person name="Chen E.-F."/>
            <person name="Sun J.-M."/>
        </authorList>
    </citation>
    <scope>NUCLEOTIDE SEQUENCE</scope>
    <source>
        <strain evidence="2">Adult_tree_wgs_1</strain>
        <tissue evidence="2">Leaves</tissue>
    </source>
</reference>
<comment type="caution">
    <text evidence="2">The sequence shown here is derived from an EMBL/GenBank/DDBJ whole genome shotgun (WGS) entry which is preliminary data.</text>
</comment>
<feature type="compositionally biased region" description="Basic and acidic residues" evidence="1">
    <location>
        <begin position="112"/>
        <end position="136"/>
    </location>
</feature>
<accession>A0A834GMN2</accession>
<dbReference type="EMBL" id="WJXA01000008">
    <property type="protein sequence ID" value="KAF7134407.1"/>
    <property type="molecule type" value="Genomic_DNA"/>
</dbReference>
<sequence length="215" mass="24133">MRRLISAQELEILFEKEKLGIVQVKPMGGRYVIIRFPSEDRRNEILKEKWLELWFEEVNPWNGESAKNERFVWIACFGMPLNAWNGGRGGNLQYGNLDTPGFKPRAEEEDDKVDKTDGDRNASSKKNGDLMDDMKKQKTSCSDDMAKHGDEEAEKVPIELATAIQAAIQARKKRPLPPPPGLPSPAPLFSGSQMRVASPLLSKVQALSLRISSLL</sequence>
<evidence type="ECO:0000256" key="1">
    <source>
        <dbReference type="SAM" id="MobiDB-lite"/>
    </source>
</evidence>
<feature type="region of interest" description="Disordered" evidence="1">
    <location>
        <begin position="169"/>
        <end position="191"/>
    </location>
</feature>
<proteinExistence type="predicted"/>
<keyword evidence="3" id="KW-1185">Reference proteome</keyword>
<dbReference type="OrthoDB" id="1740249at2759"/>
<dbReference type="AlphaFoldDB" id="A0A834GMN2"/>
<evidence type="ECO:0000313" key="3">
    <source>
        <dbReference type="Proteomes" id="UP000626092"/>
    </source>
</evidence>
<name>A0A834GMN2_RHOSS</name>
<evidence type="ECO:0000313" key="2">
    <source>
        <dbReference type="EMBL" id="KAF7134407.1"/>
    </source>
</evidence>
<gene>
    <name evidence="2" type="ORF">RHSIM_Rhsim08G0091100</name>
</gene>
<dbReference type="Proteomes" id="UP000626092">
    <property type="component" value="Unassembled WGS sequence"/>
</dbReference>
<feature type="compositionally biased region" description="Pro residues" evidence="1">
    <location>
        <begin position="176"/>
        <end position="186"/>
    </location>
</feature>
<feature type="compositionally biased region" description="Basic and acidic residues" evidence="1">
    <location>
        <begin position="144"/>
        <end position="154"/>
    </location>
</feature>